<feature type="chain" id="PRO_5016039187" description="MYXO-CTERM domain-containing protein" evidence="2">
    <location>
        <begin position="22"/>
        <end position="495"/>
    </location>
</feature>
<comment type="caution">
    <text evidence="3">The sequence shown here is derived from an EMBL/GenBank/DDBJ whole genome shotgun (WGS) entry which is preliminary data.</text>
</comment>
<name>A0A2W5T5L8_9BACT</name>
<feature type="signal peptide" evidence="2">
    <location>
        <begin position="1"/>
        <end position="21"/>
    </location>
</feature>
<evidence type="ECO:0008006" key="5">
    <source>
        <dbReference type="Google" id="ProtNLM"/>
    </source>
</evidence>
<evidence type="ECO:0000313" key="4">
    <source>
        <dbReference type="Proteomes" id="UP000249061"/>
    </source>
</evidence>
<reference evidence="3 4" key="1">
    <citation type="submission" date="2017-08" db="EMBL/GenBank/DDBJ databases">
        <title>Infants hospitalized years apart are colonized by the same room-sourced microbial strains.</title>
        <authorList>
            <person name="Brooks B."/>
            <person name="Olm M.R."/>
            <person name="Firek B.A."/>
            <person name="Baker R."/>
            <person name="Thomas B.C."/>
            <person name="Morowitz M.J."/>
            <person name="Banfield J.F."/>
        </authorList>
    </citation>
    <scope>NUCLEOTIDE SEQUENCE [LARGE SCALE GENOMIC DNA]</scope>
    <source>
        <strain evidence="3">S2_003_000_R2_14</strain>
    </source>
</reference>
<dbReference type="EMBL" id="QFQP01000016">
    <property type="protein sequence ID" value="PZR10780.1"/>
    <property type="molecule type" value="Genomic_DNA"/>
</dbReference>
<evidence type="ECO:0000256" key="2">
    <source>
        <dbReference type="SAM" id="SignalP"/>
    </source>
</evidence>
<sequence length="495" mass="52150">MVLRERVVLMAVLTMSTAVFSQVTITNDIVVVQDPQGAITNLVATMGSPVIFPSPQEQFCRAAFNAARAGGLADEFDGIISFSTSEDITDLSNVWQGSPVRADGSGYGRANSPVVNTYNSIRVSQCVFMGTLGRTAAFIPGFPRSEPLPANPDAAWRPSIGVPIPIDSLTGIEMLGHEYGHHWLLGVEFDQNDGRGRQHFIRGYSESNSEGGGGMGSPNQHYSAWADSRSVMYGSCITDNGNGSFTLAGCQRKYSEIDQYLMGLRGPNEVSPMMVLENPSDPGKGVDSIPPAANASGTTVNATRHDVTADEIIRAMGARIPAVPTARNCWRVAFVVVLKPGETTVPPAMMNKIQAYKNRWGPWFNFATDGRGTMDTRIMGNGCASMPPPDAGVPVMPDAGQPEVDAGSPDAGAEEVDAGVIEMDAGVEVPDAGTEQPMGGGTGTTFPTGGGTGTGVEPGTDTRKITDGCGCSAGTEPLSILAFLGLLLVRRRAQR</sequence>
<protein>
    <recommendedName>
        <fullName evidence="5">MYXO-CTERM domain-containing protein</fullName>
    </recommendedName>
</protein>
<dbReference type="Proteomes" id="UP000249061">
    <property type="component" value="Unassembled WGS sequence"/>
</dbReference>
<keyword evidence="2" id="KW-0732">Signal</keyword>
<feature type="region of interest" description="Disordered" evidence="1">
    <location>
        <begin position="433"/>
        <end position="460"/>
    </location>
</feature>
<organism evidence="3 4">
    <name type="scientific">Archangium gephyra</name>
    <dbReference type="NCBI Taxonomy" id="48"/>
    <lineage>
        <taxon>Bacteria</taxon>
        <taxon>Pseudomonadati</taxon>
        <taxon>Myxococcota</taxon>
        <taxon>Myxococcia</taxon>
        <taxon>Myxococcales</taxon>
        <taxon>Cystobacterineae</taxon>
        <taxon>Archangiaceae</taxon>
        <taxon>Archangium</taxon>
    </lineage>
</organism>
<dbReference type="AlphaFoldDB" id="A0A2W5T5L8"/>
<evidence type="ECO:0000256" key="1">
    <source>
        <dbReference type="SAM" id="MobiDB-lite"/>
    </source>
</evidence>
<proteinExistence type="predicted"/>
<feature type="compositionally biased region" description="Gly residues" evidence="1">
    <location>
        <begin position="438"/>
        <end position="456"/>
    </location>
</feature>
<accession>A0A2W5T5L8</accession>
<gene>
    <name evidence="3" type="ORF">DI536_19085</name>
</gene>
<evidence type="ECO:0000313" key="3">
    <source>
        <dbReference type="EMBL" id="PZR10780.1"/>
    </source>
</evidence>